<evidence type="ECO:0000313" key="1">
    <source>
        <dbReference type="EMBL" id="PVD20686.1"/>
    </source>
</evidence>
<protein>
    <submittedName>
        <fullName evidence="1">Uncharacterized protein</fullName>
    </submittedName>
</protein>
<keyword evidence="2" id="KW-1185">Reference proteome</keyword>
<accession>A0A2T7NHQ7</accession>
<proteinExistence type="predicted"/>
<dbReference type="Proteomes" id="UP000245119">
    <property type="component" value="Linkage Group LG12"/>
</dbReference>
<dbReference type="AlphaFoldDB" id="A0A2T7NHQ7"/>
<comment type="caution">
    <text evidence="1">The sequence shown here is derived from an EMBL/GenBank/DDBJ whole genome shotgun (WGS) entry which is preliminary data.</text>
</comment>
<name>A0A2T7NHQ7_POMCA</name>
<reference evidence="1 2" key="1">
    <citation type="submission" date="2018-04" db="EMBL/GenBank/DDBJ databases">
        <title>The genome of golden apple snail Pomacea canaliculata provides insight into stress tolerance and invasive adaptation.</title>
        <authorList>
            <person name="Liu C."/>
            <person name="Liu B."/>
            <person name="Ren Y."/>
            <person name="Zhang Y."/>
            <person name="Wang H."/>
            <person name="Li S."/>
            <person name="Jiang F."/>
            <person name="Yin L."/>
            <person name="Zhang G."/>
            <person name="Qian W."/>
            <person name="Fan W."/>
        </authorList>
    </citation>
    <scope>NUCLEOTIDE SEQUENCE [LARGE SCALE GENOMIC DNA]</scope>
    <source>
        <strain evidence="1">SZHN2017</strain>
        <tissue evidence="1">Muscle</tissue>
    </source>
</reference>
<dbReference type="EMBL" id="PZQS01000012">
    <property type="protein sequence ID" value="PVD20686.1"/>
    <property type="molecule type" value="Genomic_DNA"/>
</dbReference>
<sequence>MVFEECRPSLRANSMANTPRVRSLSLILAHAGERYHDQPPVSVLAGTRDQKLATSPGYAPTGSRDRAACTGVCFFIDACPALGCNKFSLVQLENRQREAVYDCDICLLGISRAIVDRGCREISASEGRVGKECGAACLVDPGCNR</sequence>
<gene>
    <name evidence="1" type="ORF">C0Q70_18844</name>
</gene>
<organism evidence="1 2">
    <name type="scientific">Pomacea canaliculata</name>
    <name type="common">Golden apple snail</name>
    <dbReference type="NCBI Taxonomy" id="400727"/>
    <lineage>
        <taxon>Eukaryota</taxon>
        <taxon>Metazoa</taxon>
        <taxon>Spiralia</taxon>
        <taxon>Lophotrochozoa</taxon>
        <taxon>Mollusca</taxon>
        <taxon>Gastropoda</taxon>
        <taxon>Caenogastropoda</taxon>
        <taxon>Architaenioglossa</taxon>
        <taxon>Ampullarioidea</taxon>
        <taxon>Ampullariidae</taxon>
        <taxon>Pomacea</taxon>
    </lineage>
</organism>
<evidence type="ECO:0000313" key="2">
    <source>
        <dbReference type="Proteomes" id="UP000245119"/>
    </source>
</evidence>